<dbReference type="AlphaFoldDB" id="A0A1M6FU05"/>
<evidence type="ECO:0000313" key="2">
    <source>
        <dbReference type="EMBL" id="SHJ01186.1"/>
    </source>
</evidence>
<dbReference type="SUPFAM" id="SSF53756">
    <property type="entry name" value="UDP-Glycosyltransferase/glycogen phosphorylase"/>
    <property type="match status" value="1"/>
</dbReference>
<organism evidence="2 3">
    <name type="scientific">Desulfofundulus thermosubterraneus DSM 16057</name>
    <dbReference type="NCBI Taxonomy" id="1121432"/>
    <lineage>
        <taxon>Bacteria</taxon>
        <taxon>Bacillati</taxon>
        <taxon>Bacillota</taxon>
        <taxon>Clostridia</taxon>
        <taxon>Eubacteriales</taxon>
        <taxon>Peptococcaceae</taxon>
        <taxon>Desulfofundulus</taxon>
    </lineage>
</organism>
<dbReference type="PANTHER" id="PTHR45947:SF3">
    <property type="entry name" value="SULFOQUINOVOSYL TRANSFERASE SQD2"/>
    <property type="match status" value="1"/>
</dbReference>
<dbReference type="InterPro" id="IPR050194">
    <property type="entry name" value="Glycosyltransferase_grp1"/>
</dbReference>
<dbReference type="InterPro" id="IPR028098">
    <property type="entry name" value="Glyco_trans_4-like_N"/>
</dbReference>
<dbReference type="Gene3D" id="3.40.50.2000">
    <property type="entry name" value="Glycogen Phosphorylase B"/>
    <property type="match status" value="2"/>
</dbReference>
<reference evidence="3" key="1">
    <citation type="submission" date="2016-11" db="EMBL/GenBank/DDBJ databases">
        <authorList>
            <person name="Varghese N."/>
            <person name="Submissions S."/>
        </authorList>
    </citation>
    <scope>NUCLEOTIDE SEQUENCE [LARGE SCALE GENOMIC DNA]</scope>
    <source>
        <strain evidence="3">DSM 16057</strain>
    </source>
</reference>
<keyword evidence="2" id="KW-0808">Transferase</keyword>
<accession>A0A1M6FU05</accession>
<dbReference type="PANTHER" id="PTHR45947">
    <property type="entry name" value="SULFOQUINOVOSYL TRANSFERASE SQD2"/>
    <property type="match status" value="1"/>
</dbReference>
<dbReference type="STRING" id="1121432.SAMN02745219_01550"/>
<name>A0A1M6FU05_9FIRM</name>
<sequence>MADQGTEGLLSSLLRSQRLKAVRPYVKGQSSGCGLQIRGAGRYGMQLKACRVQEFSVWCQQAGRVSTNGGFLMKISGGHTEKGVEVGNCYDKYGSRNPIKSLAKVSAASLNGKINSMKSPVSKNKKKLRVIFITRKWPPAVGGMETYSVELVNELKQHTDLLVKSLPGRSDGQPPSILALFRFFLSATALIAIGRRVDVVHIGDLVLWPLALIARIFQPHARIIATAYGLDIVYGLRKGLLPRIYRLYLAVCVRFCRHFLRIIAISHATAALCRGAGFSDVVVVPLGVRSVPVGEVMDVNPDRYVLFVGRLVRRKGVSWFIRNVLPRLDQDITLKIAGTCWDRTEWEAITSDPRVEFLGVVSNKDLVHLRRKALVVIMPNVDTGGLDFEGFGLTALEAAADGGVLLVSGIDGIVDAVVDGRTGFLLPPGNADAWVKKITEIAGWSVEQRRAFIAVAHETVIRDFSWERVARETLAAYEAHAGEKK</sequence>
<gene>
    <name evidence="2" type="ORF">SAMN02745219_01550</name>
</gene>
<protein>
    <submittedName>
        <fullName evidence="2">Glycosyltransferase involved in cell wall bisynthesis</fullName>
    </submittedName>
</protein>
<proteinExistence type="predicted"/>
<dbReference type="Proteomes" id="UP000184529">
    <property type="component" value="Unassembled WGS sequence"/>
</dbReference>
<evidence type="ECO:0000259" key="1">
    <source>
        <dbReference type="Pfam" id="PF13439"/>
    </source>
</evidence>
<dbReference type="Pfam" id="PF13439">
    <property type="entry name" value="Glyco_transf_4"/>
    <property type="match status" value="1"/>
</dbReference>
<feature type="domain" description="Glycosyltransferase subfamily 4-like N-terminal" evidence="1">
    <location>
        <begin position="141"/>
        <end position="288"/>
    </location>
</feature>
<dbReference type="EMBL" id="FQZM01000017">
    <property type="protein sequence ID" value="SHJ01186.1"/>
    <property type="molecule type" value="Genomic_DNA"/>
</dbReference>
<dbReference type="GO" id="GO:0016757">
    <property type="term" value="F:glycosyltransferase activity"/>
    <property type="evidence" value="ECO:0007669"/>
    <property type="project" value="TreeGrafter"/>
</dbReference>
<dbReference type="CDD" id="cd03801">
    <property type="entry name" value="GT4_PimA-like"/>
    <property type="match status" value="1"/>
</dbReference>
<dbReference type="Pfam" id="PF13692">
    <property type="entry name" value="Glyco_trans_1_4"/>
    <property type="match status" value="1"/>
</dbReference>
<keyword evidence="3" id="KW-1185">Reference proteome</keyword>
<evidence type="ECO:0000313" key="3">
    <source>
        <dbReference type="Proteomes" id="UP000184529"/>
    </source>
</evidence>